<dbReference type="AlphaFoldDB" id="A0A917JIS3"/>
<organism evidence="1 2">
    <name type="scientific">Enterococcus alcedinis</name>
    <dbReference type="NCBI Taxonomy" id="1274384"/>
    <lineage>
        <taxon>Bacteria</taxon>
        <taxon>Bacillati</taxon>
        <taxon>Bacillota</taxon>
        <taxon>Bacilli</taxon>
        <taxon>Lactobacillales</taxon>
        <taxon>Enterococcaceae</taxon>
        <taxon>Enterococcus</taxon>
    </lineage>
</organism>
<accession>A0A917JIS3</accession>
<dbReference type="Proteomes" id="UP000622610">
    <property type="component" value="Unassembled WGS sequence"/>
</dbReference>
<reference evidence="1" key="1">
    <citation type="journal article" date="2014" name="Int. J. Syst. Evol. Microbiol.">
        <title>Complete genome sequence of Corynebacterium casei LMG S-19264T (=DSM 44701T), isolated from a smear-ripened cheese.</title>
        <authorList>
            <consortium name="US DOE Joint Genome Institute (JGI-PGF)"/>
            <person name="Walter F."/>
            <person name="Albersmeier A."/>
            <person name="Kalinowski J."/>
            <person name="Ruckert C."/>
        </authorList>
    </citation>
    <scope>NUCLEOTIDE SEQUENCE</scope>
    <source>
        <strain evidence="1">CCM 8433</strain>
    </source>
</reference>
<protein>
    <submittedName>
        <fullName evidence="1">Uncharacterized protein</fullName>
    </submittedName>
</protein>
<evidence type="ECO:0000313" key="2">
    <source>
        <dbReference type="Proteomes" id="UP000622610"/>
    </source>
</evidence>
<sequence length="103" mass="12153">MRQQFDQLKLQVVELPIEFKEGQPEYAGYLRELPFIAAEASSKKQLYRQLLEQYQSYAETQLAKQALEVEQEEMTSSLLDYADLLKYYDGETFDGFEWPHTSE</sequence>
<proteinExistence type="predicted"/>
<comment type="caution">
    <text evidence="1">The sequence shown here is derived from an EMBL/GenBank/DDBJ whole genome shotgun (WGS) entry which is preliminary data.</text>
</comment>
<gene>
    <name evidence="1" type="ORF">GCM10011482_22690</name>
</gene>
<keyword evidence="2" id="KW-1185">Reference proteome</keyword>
<dbReference type="EMBL" id="BMDT01000013">
    <property type="protein sequence ID" value="GGI66615.1"/>
    <property type="molecule type" value="Genomic_DNA"/>
</dbReference>
<name>A0A917JIS3_9ENTE</name>
<evidence type="ECO:0000313" key="1">
    <source>
        <dbReference type="EMBL" id="GGI66615.1"/>
    </source>
</evidence>
<reference evidence="1" key="2">
    <citation type="submission" date="2020-09" db="EMBL/GenBank/DDBJ databases">
        <authorList>
            <person name="Sun Q."/>
            <person name="Sedlacek I."/>
        </authorList>
    </citation>
    <scope>NUCLEOTIDE SEQUENCE</scope>
    <source>
        <strain evidence="1">CCM 8433</strain>
    </source>
</reference>